<reference evidence="1 2" key="2">
    <citation type="journal article" date="2017" name="Nature">
        <title>The Apostasia genome and the evolution of orchids.</title>
        <authorList>
            <person name="Zhang G.Q."/>
            <person name="Liu K.W."/>
            <person name="Li Z."/>
            <person name="Lohaus R."/>
            <person name="Hsiao Y.Y."/>
            <person name="Niu S.C."/>
            <person name="Wang J.Y."/>
            <person name="Lin Y.C."/>
            <person name="Xu Q."/>
            <person name="Chen L.J."/>
            <person name="Yoshida K."/>
            <person name="Fujiwara S."/>
            <person name="Wang Z.W."/>
            <person name="Zhang Y.Q."/>
            <person name="Mitsuda N."/>
            <person name="Wang M."/>
            <person name="Liu G.H."/>
            <person name="Pecoraro L."/>
            <person name="Huang H.X."/>
            <person name="Xiao X.J."/>
            <person name="Lin M."/>
            <person name="Wu X.Y."/>
            <person name="Wu W.L."/>
            <person name="Chen Y.Y."/>
            <person name="Chang S.B."/>
            <person name="Sakamoto S."/>
            <person name="Ohme-Takagi M."/>
            <person name="Yagi M."/>
            <person name="Zeng S.J."/>
            <person name="Shen C.Y."/>
            <person name="Yeh C.M."/>
            <person name="Luo Y.B."/>
            <person name="Tsai W.C."/>
            <person name="Van de Peer Y."/>
            <person name="Liu Z.J."/>
        </authorList>
    </citation>
    <scope>NUCLEOTIDE SEQUENCE [LARGE SCALE GENOMIC DNA]</scope>
    <source>
        <tissue evidence="1">The whole plant</tissue>
    </source>
</reference>
<proteinExistence type="predicted"/>
<evidence type="ECO:0000313" key="2">
    <source>
        <dbReference type="Proteomes" id="UP000233837"/>
    </source>
</evidence>
<reference evidence="1 2" key="1">
    <citation type="journal article" date="2016" name="Sci. Rep.">
        <title>The Dendrobium catenatum Lindl. genome sequence provides insights into polysaccharide synthase, floral development and adaptive evolution.</title>
        <authorList>
            <person name="Zhang G.Q."/>
            <person name="Xu Q."/>
            <person name="Bian C."/>
            <person name="Tsai W.C."/>
            <person name="Yeh C.M."/>
            <person name="Liu K.W."/>
            <person name="Yoshida K."/>
            <person name="Zhang L.S."/>
            <person name="Chang S.B."/>
            <person name="Chen F."/>
            <person name="Shi Y."/>
            <person name="Su Y.Y."/>
            <person name="Zhang Y.Q."/>
            <person name="Chen L.J."/>
            <person name="Yin Y."/>
            <person name="Lin M."/>
            <person name="Huang H."/>
            <person name="Deng H."/>
            <person name="Wang Z.W."/>
            <person name="Zhu S.L."/>
            <person name="Zhao X."/>
            <person name="Deng C."/>
            <person name="Niu S.C."/>
            <person name="Huang J."/>
            <person name="Wang M."/>
            <person name="Liu G.H."/>
            <person name="Yang H.J."/>
            <person name="Xiao X.J."/>
            <person name="Hsiao Y.Y."/>
            <person name="Wu W.L."/>
            <person name="Chen Y.Y."/>
            <person name="Mitsuda N."/>
            <person name="Ohme-Takagi M."/>
            <person name="Luo Y.B."/>
            <person name="Van de Peer Y."/>
            <person name="Liu Z.J."/>
        </authorList>
    </citation>
    <scope>NUCLEOTIDE SEQUENCE [LARGE SCALE GENOMIC DNA]</scope>
    <source>
        <tissue evidence="1">The whole plant</tissue>
    </source>
</reference>
<name>A0A2I0WUP4_9ASPA</name>
<organism evidence="1 2">
    <name type="scientific">Dendrobium catenatum</name>
    <dbReference type="NCBI Taxonomy" id="906689"/>
    <lineage>
        <taxon>Eukaryota</taxon>
        <taxon>Viridiplantae</taxon>
        <taxon>Streptophyta</taxon>
        <taxon>Embryophyta</taxon>
        <taxon>Tracheophyta</taxon>
        <taxon>Spermatophyta</taxon>
        <taxon>Magnoliopsida</taxon>
        <taxon>Liliopsida</taxon>
        <taxon>Asparagales</taxon>
        <taxon>Orchidaceae</taxon>
        <taxon>Epidendroideae</taxon>
        <taxon>Malaxideae</taxon>
        <taxon>Dendrobiinae</taxon>
        <taxon>Dendrobium</taxon>
    </lineage>
</organism>
<dbReference type="Proteomes" id="UP000233837">
    <property type="component" value="Unassembled WGS sequence"/>
</dbReference>
<gene>
    <name evidence="1" type="ORF">MA16_Dca000729</name>
</gene>
<keyword evidence="2" id="KW-1185">Reference proteome</keyword>
<sequence>MKLLNKTSKAHLGESFQRISDFSLISKADMATERAVGTELGKCQLPLRIKSFTSLSPKLETL</sequence>
<evidence type="ECO:0000313" key="1">
    <source>
        <dbReference type="EMBL" id="PKU79384.1"/>
    </source>
</evidence>
<accession>A0A2I0WUP4</accession>
<protein>
    <submittedName>
        <fullName evidence="1">Uncharacterized protein</fullName>
    </submittedName>
</protein>
<dbReference type="EMBL" id="KZ502442">
    <property type="protein sequence ID" value="PKU79384.1"/>
    <property type="molecule type" value="Genomic_DNA"/>
</dbReference>
<dbReference type="AlphaFoldDB" id="A0A2I0WUP4"/>